<accession>A0A8J2UEH4</accession>
<keyword evidence="2" id="KW-1185">Reference proteome</keyword>
<protein>
    <submittedName>
        <fullName evidence="1">Uncharacterized protein</fullName>
    </submittedName>
</protein>
<name>A0A8J2UEH4_9BACT</name>
<comment type="caution">
    <text evidence="1">The sequence shown here is derived from an EMBL/GenBank/DDBJ whole genome shotgun (WGS) entry which is preliminary data.</text>
</comment>
<sequence>MAQEKKWPITYPHPSIYSAPVVGGYIVTKNADTLRGLIKLWREGIAYPVWDTITNVVKDVAREDIKSMRIFSNSPTGTFTDYVNLNYKRTLWRVIAEKKGTAICDDPLHLGMNIMLLVKPHEILKMYGSWALFTHGGKDDELLLRFINRRYRTKFEAGHFKDSDEALNYILDRETEP</sequence>
<organism evidence="1 2">
    <name type="scientific">Puia dinghuensis</name>
    <dbReference type="NCBI Taxonomy" id="1792502"/>
    <lineage>
        <taxon>Bacteria</taxon>
        <taxon>Pseudomonadati</taxon>
        <taxon>Bacteroidota</taxon>
        <taxon>Chitinophagia</taxon>
        <taxon>Chitinophagales</taxon>
        <taxon>Chitinophagaceae</taxon>
        <taxon>Puia</taxon>
    </lineage>
</organism>
<reference evidence="1" key="2">
    <citation type="submission" date="2020-09" db="EMBL/GenBank/DDBJ databases">
        <authorList>
            <person name="Sun Q."/>
            <person name="Zhou Y."/>
        </authorList>
    </citation>
    <scope>NUCLEOTIDE SEQUENCE</scope>
    <source>
        <strain evidence="1">CGMCC 1.15448</strain>
    </source>
</reference>
<proteinExistence type="predicted"/>
<evidence type="ECO:0000313" key="2">
    <source>
        <dbReference type="Proteomes" id="UP000607559"/>
    </source>
</evidence>
<dbReference type="Proteomes" id="UP000607559">
    <property type="component" value="Unassembled WGS sequence"/>
</dbReference>
<reference evidence="1" key="1">
    <citation type="journal article" date="2014" name="Int. J. Syst. Evol. Microbiol.">
        <title>Complete genome sequence of Corynebacterium casei LMG S-19264T (=DSM 44701T), isolated from a smear-ripened cheese.</title>
        <authorList>
            <consortium name="US DOE Joint Genome Institute (JGI-PGF)"/>
            <person name="Walter F."/>
            <person name="Albersmeier A."/>
            <person name="Kalinowski J."/>
            <person name="Ruckert C."/>
        </authorList>
    </citation>
    <scope>NUCLEOTIDE SEQUENCE</scope>
    <source>
        <strain evidence="1">CGMCC 1.15448</strain>
    </source>
</reference>
<dbReference type="AlphaFoldDB" id="A0A8J2UEH4"/>
<dbReference type="EMBL" id="BMJC01000003">
    <property type="protein sequence ID" value="GGB06511.1"/>
    <property type="molecule type" value="Genomic_DNA"/>
</dbReference>
<evidence type="ECO:0000313" key="1">
    <source>
        <dbReference type="EMBL" id="GGB06511.1"/>
    </source>
</evidence>
<gene>
    <name evidence="1" type="ORF">GCM10011511_32440</name>
</gene>